<reference evidence="2 3" key="1">
    <citation type="submission" date="2023-10" db="EMBL/GenBank/DDBJ databases">
        <title>Comparative genomics analysis reveals potential genetic determinants of host preference in Cryptosporidium xiaoi.</title>
        <authorList>
            <person name="Xiao L."/>
            <person name="Li J."/>
        </authorList>
    </citation>
    <scope>NUCLEOTIDE SEQUENCE [LARGE SCALE GENOMIC DNA]</scope>
    <source>
        <strain evidence="2 3">52996</strain>
    </source>
</reference>
<dbReference type="EMBL" id="JAWDEY010000031">
    <property type="protein sequence ID" value="KAK6588717.1"/>
    <property type="molecule type" value="Genomic_DNA"/>
</dbReference>
<dbReference type="InterPro" id="IPR015943">
    <property type="entry name" value="WD40/YVTN_repeat-like_dom_sf"/>
</dbReference>
<evidence type="ECO:0000256" key="1">
    <source>
        <dbReference type="PROSITE-ProRule" id="PRU00221"/>
    </source>
</evidence>
<keyword evidence="1" id="KW-0853">WD repeat</keyword>
<organism evidence="2 3">
    <name type="scientific">Cryptosporidium xiaoi</name>
    <dbReference type="NCBI Taxonomy" id="659607"/>
    <lineage>
        <taxon>Eukaryota</taxon>
        <taxon>Sar</taxon>
        <taxon>Alveolata</taxon>
        <taxon>Apicomplexa</taxon>
        <taxon>Conoidasida</taxon>
        <taxon>Coccidia</taxon>
        <taxon>Eucoccidiorida</taxon>
        <taxon>Eimeriorina</taxon>
        <taxon>Cryptosporidiidae</taxon>
        <taxon>Cryptosporidium</taxon>
    </lineage>
</organism>
<dbReference type="PROSITE" id="PS50082">
    <property type="entry name" value="WD_REPEATS_2"/>
    <property type="match status" value="1"/>
</dbReference>
<evidence type="ECO:0000313" key="2">
    <source>
        <dbReference type="EMBL" id="KAK6588717.1"/>
    </source>
</evidence>
<protein>
    <submittedName>
        <fullName evidence="2">WD repeat</fullName>
    </submittedName>
</protein>
<dbReference type="Pfam" id="PF00400">
    <property type="entry name" value="WD40"/>
    <property type="match status" value="1"/>
</dbReference>
<dbReference type="SUPFAM" id="SSF50978">
    <property type="entry name" value="WD40 repeat-like"/>
    <property type="match status" value="1"/>
</dbReference>
<dbReference type="Proteomes" id="UP001311799">
    <property type="component" value="Unassembled WGS sequence"/>
</dbReference>
<sequence>MDSNKQLLVTASGDETIRIYNLKTRCDNGVLSKHKGSVTSVVISTNGKYMISCGEDKLVCLWRCSDWEPLLSIDDCHKYTPISADFHPSMRLALTLDVKGNICLINLLEGKITGKYNLTAINDKNNKLVTKYDTFYKIKFNKDGKYYAVISQKNFAISSILNEKLYITLPNDVYNIELSGSKQITCFTWITNYHFITGFSDGGLKLFMIYDDELIPIDIEFKVNLESFSVENPNPHEKNRIKGIKVIKSTENNNGIKGILVSCDSSGIFVLFKFHVLIENELDKVCRGKCIFDILDIYTSENRIICMTIQNKPHLISNQNCNLSNNAMSKGENIKLVENTNKKNKKVKKKVNKISK</sequence>
<dbReference type="InterPro" id="IPR051959">
    <property type="entry name" value="PAK1-Kinase_Regulator"/>
</dbReference>
<dbReference type="Gene3D" id="2.130.10.10">
    <property type="entry name" value="YVTN repeat-like/Quinoprotein amine dehydrogenase"/>
    <property type="match status" value="1"/>
</dbReference>
<dbReference type="InterPro" id="IPR036322">
    <property type="entry name" value="WD40_repeat_dom_sf"/>
</dbReference>
<evidence type="ECO:0000313" key="3">
    <source>
        <dbReference type="Proteomes" id="UP001311799"/>
    </source>
</evidence>
<keyword evidence="3" id="KW-1185">Reference proteome</keyword>
<feature type="repeat" description="WD" evidence="1">
    <location>
        <begin position="31"/>
        <end position="62"/>
    </location>
</feature>
<accession>A0AAV9XXV0</accession>
<dbReference type="PANTHER" id="PTHR44675">
    <property type="entry name" value="PAK1 INTERACTING PROTEIN 1"/>
    <property type="match status" value="1"/>
</dbReference>
<gene>
    <name evidence="2" type="ORF">RS030_3488</name>
</gene>
<proteinExistence type="predicted"/>
<name>A0AAV9XXV0_9CRYT</name>
<dbReference type="PANTHER" id="PTHR44675:SF1">
    <property type="entry name" value="P21-ACTIVATED PROTEIN KINASE-INTERACTING PROTEIN 1"/>
    <property type="match status" value="1"/>
</dbReference>
<dbReference type="AlphaFoldDB" id="A0AAV9XXV0"/>
<comment type="caution">
    <text evidence="2">The sequence shown here is derived from an EMBL/GenBank/DDBJ whole genome shotgun (WGS) entry which is preliminary data.</text>
</comment>
<dbReference type="InterPro" id="IPR001680">
    <property type="entry name" value="WD40_rpt"/>
</dbReference>
<dbReference type="PROSITE" id="PS50294">
    <property type="entry name" value="WD_REPEATS_REGION"/>
    <property type="match status" value="1"/>
</dbReference>
<dbReference type="SMART" id="SM00320">
    <property type="entry name" value="WD40"/>
    <property type="match status" value="3"/>
</dbReference>